<gene>
    <name evidence="2" type="ORF">DDQ68_06295</name>
</gene>
<keyword evidence="3" id="KW-1185">Reference proteome</keyword>
<dbReference type="KEGG" id="hnv:DDQ68_06295"/>
<accession>A0A2Z3GSU1</accession>
<reference evidence="3" key="1">
    <citation type="submission" date="2018-04" db="EMBL/GenBank/DDBJ databases">
        <title>Complete genome of Antarctic heterotrophic bacterium Hymenobacter nivis.</title>
        <authorList>
            <person name="Terashima M."/>
        </authorList>
    </citation>
    <scope>NUCLEOTIDE SEQUENCE [LARGE SCALE GENOMIC DNA]</scope>
    <source>
        <strain evidence="3">NBRC 111535</strain>
    </source>
</reference>
<dbReference type="AlphaFoldDB" id="A0A2Z3GSU1"/>
<dbReference type="Proteomes" id="UP000245999">
    <property type="component" value="Chromosome"/>
</dbReference>
<name>A0A2Z3GSU1_9BACT</name>
<evidence type="ECO:0008006" key="4">
    <source>
        <dbReference type="Google" id="ProtNLM"/>
    </source>
</evidence>
<sequence length="66" mass="7801">MVQRIIDRTRILESFPRLGRMVPKFGNPRIRELTEGNFRIVYRIVSTERIDITRVHHTSRPLSDPG</sequence>
<proteinExistence type="predicted"/>
<dbReference type="OrthoDB" id="5574284at2"/>
<evidence type="ECO:0000256" key="1">
    <source>
        <dbReference type="ARBA" id="ARBA00022649"/>
    </source>
</evidence>
<dbReference type="InterPro" id="IPR007712">
    <property type="entry name" value="RelE/ParE_toxin"/>
</dbReference>
<dbReference type="Gene3D" id="3.30.2310.20">
    <property type="entry name" value="RelE-like"/>
    <property type="match status" value="1"/>
</dbReference>
<protein>
    <recommendedName>
        <fullName evidence="4">Type II toxin-antitoxin system RelE/ParE family toxin</fullName>
    </recommendedName>
</protein>
<keyword evidence="1" id="KW-1277">Toxin-antitoxin system</keyword>
<dbReference type="InterPro" id="IPR035093">
    <property type="entry name" value="RelE/ParE_toxin_dom_sf"/>
</dbReference>
<evidence type="ECO:0000313" key="2">
    <source>
        <dbReference type="EMBL" id="AWM32434.1"/>
    </source>
</evidence>
<evidence type="ECO:0000313" key="3">
    <source>
        <dbReference type="Proteomes" id="UP000245999"/>
    </source>
</evidence>
<dbReference type="Pfam" id="PF05016">
    <property type="entry name" value="ParE_toxin"/>
    <property type="match status" value="1"/>
</dbReference>
<dbReference type="EMBL" id="CP029145">
    <property type="protein sequence ID" value="AWM32434.1"/>
    <property type="molecule type" value="Genomic_DNA"/>
</dbReference>
<organism evidence="2 3">
    <name type="scientific">Hymenobacter nivis</name>
    <dbReference type="NCBI Taxonomy" id="1850093"/>
    <lineage>
        <taxon>Bacteria</taxon>
        <taxon>Pseudomonadati</taxon>
        <taxon>Bacteroidota</taxon>
        <taxon>Cytophagia</taxon>
        <taxon>Cytophagales</taxon>
        <taxon>Hymenobacteraceae</taxon>
        <taxon>Hymenobacter</taxon>
    </lineage>
</organism>